<dbReference type="SUPFAM" id="SSF82607">
    <property type="entry name" value="YbaB-like"/>
    <property type="match status" value="1"/>
</dbReference>
<dbReference type="InterPro" id="IPR004401">
    <property type="entry name" value="YbaB/EbfC"/>
</dbReference>
<gene>
    <name evidence="1" type="ORF">ACFY3B_24490</name>
</gene>
<sequence>MGRPDLGALTRQMNALITATVEFAEQAADRRHVVSSPDGEVTVEMSGNRELLTVRIDPRARRTVDNLTLGDLVAETIRAAGREVDQARQALLDSLPIGDHRVGEVLRDPQRLLRNGPGAEAAR</sequence>
<reference evidence="1 2" key="1">
    <citation type="submission" date="2024-10" db="EMBL/GenBank/DDBJ databases">
        <title>The Natural Products Discovery Center: Release of the First 8490 Sequenced Strains for Exploring Actinobacteria Biosynthetic Diversity.</title>
        <authorList>
            <person name="Kalkreuter E."/>
            <person name="Kautsar S.A."/>
            <person name="Yang D."/>
            <person name="Bader C.D."/>
            <person name="Teijaro C.N."/>
            <person name="Fluegel L."/>
            <person name="Davis C.M."/>
            <person name="Simpson J.R."/>
            <person name="Lauterbach L."/>
            <person name="Steele A.D."/>
            <person name="Gui C."/>
            <person name="Meng S."/>
            <person name="Li G."/>
            <person name="Viehrig K."/>
            <person name="Ye F."/>
            <person name="Su P."/>
            <person name="Kiefer A.F."/>
            <person name="Nichols A."/>
            <person name="Cepeda A.J."/>
            <person name="Yan W."/>
            <person name="Fan B."/>
            <person name="Jiang Y."/>
            <person name="Adhikari A."/>
            <person name="Zheng C.-J."/>
            <person name="Schuster L."/>
            <person name="Cowan T.M."/>
            <person name="Smanski M.J."/>
            <person name="Chevrette M.G."/>
            <person name="De Carvalho L.P.S."/>
            <person name="Shen B."/>
        </authorList>
    </citation>
    <scope>NUCLEOTIDE SEQUENCE [LARGE SCALE GENOMIC DNA]</scope>
    <source>
        <strain evidence="1 2">NPDC000140</strain>
    </source>
</reference>
<organism evidence="1 2">
    <name type="scientific">Micromonospora parva</name>
    <dbReference type="NCBI Taxonomy" id="1464048"/>
    <lineage>
        <taxon>Bacteria</taxon>
        <taxon>Bacillati</taxon>
        <taxon>Actinomycetota</taxon>
        <taxon>Actinomycetes</taxon>
        <taxon>Micromonosporales</taxon>
        <taxon>Micromonosporaceae</taxon>
        <taxon>Micromonospora</taxon>
    </lineage>
</organism>
<dbReference type="Pfam" id="PF02575">
    <property type="entry name" value="YbaB_DNA_bd"/>
    <property type="match status" value="1"/>
</dbReference>
<dbReference type="Gene3D" id="3.30.1310.10">
    <property type="entry name" value="Nucleoid-associated protein YbaB-like domain"/>
    <property type="match status" value="1"/>
</dbReference>
<comment type="caution">
    <text evidence="1">The sequence shown here is derived from an EMBL/GenBank/DDBJ whole genome shotgun (WGS) entry which is preliminary data.</text>
</comment>
<proteinExistence type="predicted"/>
<dbReference type="RefSeq" id="WP_030330204.1">
    <property type="nucleotide sequence ID" value="NZ_JBEZFX010000004.1"/>
</dbReference>
<evidence type="ECO:0000313" key="2">
    <source>
        <dbReference type="Proteomes" id="UP001602287"/>
    </source>
</evidence>
<accession>A0ABW6W2Z8</accession>
<keyword evidence="2" id="KW-1185">Reference proteome</keyword>
<name>A0ABW6W2Z8_9ACTN</name>
<dbReference type="Proteomes" id="UP001602287">
    <property type="component" value="Unassembled WGS sequence"/>
</dbReference>
<dbReference type="EMBL" id="JBIAZM010000010">
    <property type="protein sequence ID" value="MFF5202769.1"/>
    <property type="molecule type" value="Genomic_DNA"/>
</dbReference>
<protein>
    <submittedName>
        <fullName evidence="1">YbaB/EbfC family nucleoid-associated protein</fullName>
    </submittedName>
</protein>
<dbReference type="GeneID" id="95369322"/>
<evidence type="ECO:0000313" key="1">
    <source>
        <dbReference type="EMBL" id="MFF5202769.1"/>
    </source>
</evidence>
<dbReference type="InterPro" id="IPR036894">
    <property type="entry name" value="YbaB-like_sf"/>
</dbReference>